<dbReference type="AlphaFoldDB" id="A0A7K3LK27"/>
<dbReference type="NCBIfam" id="TIGR01217">
    <property type="entry name" value="ac_ac_CoA_syn"/>
    <property type="match status" value="1"/>
</dbReference>
<keyword evidence="4" id="KW-0067">ATP-binding</keyword>
<dbReference type="GO" id="GO:0005524">
    <property type="term" value="F:ATP binding"/>
    <property type="evidence" value="ECO:0007669"/>
    <property type="project" value="UniProtKB-KW"/>
</dbReference>
<proteinExistence type="inferred from homology"/>
<feature type="domain" description="Acetyl-coenzyme A synthetase N-terminal" evidence="8">
    <location>
        <begin position="39"/>
        <end position="94"/>
    </location>
</feature>
<dbReference type="PROSITE" id="PS00455">
    <property type="entry name" value="AMP_BINDING"/>
    <property type="match status" value="1"/>
</dbReference>
<evidence type="ECO:0000256" key="5">
    <source>
        <dbReference type="SAM" id="MobiDB-lite"/>
    </source>
</evidence>
<feature type="region of interest" description="Disordered" evidence="5">
    <location>
        <begin position="648"/>
        <end position="668"/>
    </location>
</feature>
<comment type="caution">
    <text evidence="9">The sequence shown here is derived from an EMBL/GenBank/DDBJ whole genome shotgun (WGS) entry which is preliminary data.</text>
</comment>
<dbReference type="EMBL" id="JAADZU010000006">
    <property type="protein sequence ID" value="NDK88615.1"/>
    <property type="molecule type" value="Genomic_DNA"/>
</dbReference>
<feature type="domain" description="AMP-dependent synthetase/ligase" evidence="6">
    <location>
        <begin position="100"/>
        <end position="471"/>
    </location>
</feature>
<dbReference type="InterPro" id="IPR025110">
    <property type="entry name" value="AMP-bd_C"/>
</dbReference>
<reference evidence="9 10" key="1">
    <citation type="submission" date="2020-01" db="EMBL/GenBank/DDBJ databases">
        <title>Investigation of new actinobacteria for the biodesulphurisation of diesel fuel.</title>
        <authorList>
            <person name="Athi Narayanan S.M."/>
        </authorList>
    </citation>
    <scope>NUCLEOTIDE SEQUENCE [LARGE SCALE GENOMIC DNA]</scope>
    <source>
        <strain evidence="9 10">213E</strain>
    </source>
</reference>
<dbReference type="InterPro" id="IPR042099">
    <property type="entry name" value="ANL_N_sf"/>
</dbReference>
<dbReference type="Pfam" id="PF13193">
    <property type="entry name" value="AMP-binding_C"/>
    <property type="match status" value="1"/>
</dbReference>
<gene>
    <name evidence="9" type="ORF">GYA93_03310</name>
</gene>
<evidence type="ECO:0000259" key="8">
    <source>
        <dbReference type="Pfam" id="PF16177"/>
    </source>
</evidence>
<evidence type="ECO:0000256" key="3">
    <source>
        <dbReference type="ARBA" id="ARBA00022741"/>
    </source>
</evidence>
<dbReference type="InterPro" id="IPR000873">
    <property type="entry name" value="AMP-dep_synth/lig_dom"/>
</dbReference>
<keyword evidence="2 9" id="KW-0436">Ligase</keyword>
<dbReference type="SUPFAM" id="SSF56801">
    <property type="entry name" value="Acetyl-CoA synthetase-like"/>
    <property type="match status" value="1"/>
</dbReference>
<dbReference type="Proteomes" id="UP000466307">
    <property type="component" value="Unassembled WGS sequence"/>
</dbReference>
<keyword evidence="3" id="KW-0547">Nucleotide-binding</keyword>
<evidence type="ECO:0000259" key="6">
    <source>
        <dbReference type="Pfam" id="PF00501"/>
    </source>
</evidence>
<dbReference type="InterPro" id="IPR005914">
    <property type="entry name" value="Acac_CoA_synth"/>
</dbReference>
<dbReference type="InterPro" id="IPR045851">
    <property type="entry name" value="AMP-bd_C_sf"/>
</dbReference>
<keyword evidence="10" id="KW-1185">Reference proteome</keyword>
<evidence type="ECO:0000259" key="7">
    <source>
        <dbReference type="Pfam" id="PF13193"/>
    </source>
</evidence>
<dbReference type="InterPro" id="IPR020845">
    <property type="entry name" value="AMP-binding_CS"/>
</dbReference>
<dbReference type="Gene3D" id="3.30.300.30">
    <property type="match status" value="1"/>
</dbReference>
<dbReference type="Pfam" id="PF00501">
    <property type="entry name" value="AMP-binding"/>
    <property type="match status" value="1"/>
</dbReference>
<feature type="domain" description="AMP-binding enzyme C-terminal" evidence="7">
    <location>
        <begin position="543"/>
        <end position="613"/>
    </location>
</feature>
<organism evidence="9 10">
    <name type="scientific">Gordonia desulfuricans</name>
    <dbReference type="NCBI Taxonomy" id="89051"/>
    <lineage>
        <taxon>Bacteria</taxon>
        <taxon>Bacillati</taxon>
        <taxon>Actinomycetota</taxon>
        <taxon>Actinomycetes</taxon>
        <taxon>Mycobacteriales</taxon>
        <taxon>Gordoniaceae</taxon>
        <taxon>Gordonia</taxon>
    </lineage>
</organism>
<accession>A0A7K3LK27</accession>
<dbReference type="NCBIfam" id="NF002937">
    <property type="entry name" value="PRK03584.1"/>
    <property type="match status" value="1"/>
</dbReference>
<dbReference type="GO" id="GO:0006629">
    <property type="term" value="P:lipid metabolic process"/>
    <property type="evidence" value="ECO:0007669"/>
    <property type="project" value="InterPro"/>
</dbReference>
<sequence length="668" mass="71935">MSSSPHPIWQPDPDALPATRLHAFTERVETSTGQRFPSYPDLWRWSVDHPKDFWSAVVDHFDILVDGIPADVLPDPVMPGARWFPGARVNYAENMLRHRGEGTAVVAVDEGGTTTAVSWEQLRGMVGAVQRWLREQGVGPGDRVVGYLPNSPAALVGMLATTGLGAIWSACGQDYGSDGATARLGQLDPVVLIAADGYRWNGRTHDRRDQTTALAASMPRLRAVLHVPRVHSGGLPDQTVPVGLWDEVISTPAEPVFERVEFNEPLWVLFSSGTTGVPKGIMHSHGGVTLDHARLLGLHNDLGPGDRFFWFTTTNWMMWNLVASGLLTGATVVLYDGAPGHPAPSRLWEIAAEHRVTVLGVSPGYLAASETAGVRTDVDVDLSALRSIGSTGAPLPAHAYRWVHDNVGPHIQLTSTTGGTDVVSGFAGSAPTTPVWPGEISAPLLGVDLQAWNQLGENVVDEVGELVIASPMPSMPVAFWNDPDGRRYRNAYFDTYPGVWRHGDWITITGRGSVVVSGRSDATLNRQGVRLGSADIYAVVDPFPEIGESLVIGAELDDGRYWMPLFVVVAEGYVLDDALRGRIVEALRTNASPRHVPDEIIAVPAIPHTRTGKKLEIPVKRIIQGAAMSEVVGADTVDDPAALQHFERFAPSPKPGEGCSSPGFATLP</sequence>
<name>A0A7K3LK27_9ACTN</name>
<protein>
    <submittedName>
        <fullName evidence="9">Acetoacetate--CoA ligase</fullName>
        <ecNumber evidence="9">6.2.1.16</ecNumber>
    </submittedName>
</protein>
<evidence type="ECO:0000313" key="9">
    <source>
        <dbReference type="EMBL" id="NDK88615.1"/>
    </source>
</evidence>
<dbReference type="Gene3D" id="3.40.50.12780">
    <property type="entry name" value="N-terminal domain of ligase-like"/>
    <property type="match status" value="1"/>
</dbReference>
<evidence type="ECO:0000256" key="4">
    <source>
        <dbReference type="ARBA" id="ARBA00022840"/>
    </source>
</evidence>
<dbReference type="EC" id="6.2.1.16" evidence="9"/>
<dbReference type="Pfam" id="PF16177">
    <property type="entry name" value="ACAS_N"/>
    <property type="match status" value="1"/>
</dbReference>
<dbReference type="GO" id="GO:0030729">
    <property type="term" value="F:acetoacetate-CoA ligase activity"/>
    <property type="evidence" value="ECO:0007669"/>
    <property type="project" value="UniProtKB-EC"/>
</dbReference>
<dbReference type="InterPro" id="IPR032387">
    <property type="entry name" value="ACAS_N"/>
</dbReference>
<dbReference type="PANTHER" id="PTHR42921">
    <property type="entry name" value="ACETOACETYL-COA SYNTHETASE"/>
    <property type="match status" value="1"/>
</dbReference>
<dbReference type="RefSeq" id="WP_059035738.1">
    <property type="nucleotide sequence ID" value="NZ_JAADZU010000006.1"/>
</dbReference>
<dbReference type="PANTHER" id="PTHR42921:SF1">
    <property type="entry name" value="ACETOACETYL-COA SYNTHETASE"/>
    <property type="match status" value="1"/>
</dbReference>
<evidence type="ECO:0000256" key="2">
    <source>
        <dbReference type="ARBA" id="ARBA00022598"/>
    </source>
</evidence>
<evidence type="ECO:0000313" key="10">
    <source>
        <dbReference type="Proteomes" id="UP000466307"/>
    </source>
</evidence>
<comment type="similarity">
    <text evidence="1">Belongs to the ATP-dependent AMP-binding enzyme family.</text>
</comment>
<evidence type="ECO:0000256" key="1">
    <source>
        <dbReference type="ARBA" id="ARBA00006432"/>
    </source>
</evidence>